<dbReference type="InterPro" id="IPR020846">
    <property type="entry name" value="MFS_dom"/>
</dbReference>
<dbReference type="CDD" id="cd06173">
    <property type="entry name" value="MFS_MefA_like"/>
    <property type="match status" value="1"/>
</dbReference>
<keyword evidence="2" id="KW-0813">Transport</keyword>
<proteinExistence type="predicted"/>
<dbReference type="Pfam" id="PF07690">
    <property type="entry name" value="MFS_1"/>
    <property type="match status" value="1"/>
</dbReference>
<protein>
    <submittedName>
        <fullName evidence="9">Na+/melibiose symporter</fullName>
    </submittedName>
</protein>
<dbReference type="PANTHER" id="PTHR43266">
    <property type="entry name" value="MACROLIDE-EFFLUX PROTEIN"/>
    <property type="match status" value="1"/>
</dbReference>
<evidence type="ECO:0000313" key="9">
    <source>
        <dbReference type="EMBL" id="SEW07052.1"/>
    </source>
</evidence>
<feature type="transmembrane region" description="Helical" evidence="7">
    <location>
        <begin position="351"/>
        <end position="371"/>
    </location>
</feature>
<dbReference type="PROSITE" id="PS50850">
    <property type="entry name" value="MFS"/>
    <property type="match status" value="2"/>
</dbReference>
<evidence type="ECO:0000313" key="10">
    <source>
        <dbReference type="Proteomes" id="UP000243605"/>
    </source>
</evidence>
<evidence type="ECO:0000259" key="8">
    <source>
        <dbReference type="PROSITE" id="PS50850"/>
    </source>
</evidence>
<reference evidence="9 10" key="1">
    <citation type="submission" date="2016-10" db="EMBL/GenBank/DDBJ databases">
        <authorList>
            <person name="Varghese N."/>
            <person name="Submissions S."/>
        </authorList>
    </citation>
    <scope>NUCLEOTIDE SEQUENCE [LARGE SCALE GENOMIC DNA]</scope>
    <source>
        <strain evidence="9 10">IBRC-M10081</strain>
    </source>
</reference>
<dbReference type="EMBL" id="FOIT01000004">
    <property type="protein sequence ID" value="SEW07052.1"/>
    <property type="molecule type" value="Genomic_DNA"/>
</dbReference>
<evidence type="ECO:0000256" key="5">
    <source>
        <dbReference type="ARBA" id="ARBA00022989"/>
    </source>
</evidence>
<feature type="transmembrane region" description="Helical" evidence="7">
    <location>
        <begin position="230"/>
        <end position="253"/>
    </location>
</feature>
<feature type="domain" description="Major facilitator superfamily (MFS) profile" evidence="8">
    <location>
        <begin position="221"/>
        <end position="407"/>
    </location>
</feature>
<dbReference type="PANTHER" id="PTHR43266:SF2">
    <property type="entry name" value="MAJOR FACILITATOR SUPERFAMILY (MFS) PROFILE DOMAIN-CONTAINING PROTEIN"/>
    <property type="match status" value="1"/>
</dbReference>
<feature type="transmembrane region" description="Helical" evidence="7">
    <location>
        <begin position="171"/>
        <end position="190"/>
    </location>
</feature>
<feature type="transmembrane region" description="Helical" evidence="7">
    <location>
        <begin position="377"/>
        <end position="398"/>
    </location>
</feature>
<dbReference type="InterPro" id="IPR036259">
    <property type="entry name" value="MFS_trans_sf"/>
</dbReference>
<evidence type="ECO:0000256" key="2">
    <source>
        <dbReference type="ARBA" id="ARBA00022448"/>
    </source>
</evidence>
<organism evidence="9 10">
    <name type="scientific">Aliicoccus persicus</name>
    <dbReference type="NCBI Taxonomy" id="930138"/>
    <lineage>
        <taxon>Bacteria</taxon>
        <taxon>Bacillati</taxon>
        <taxon>Bacillota</taxon>
        <taxon>Bacilli</taxon>
        <taxon>Bacillales</taxon>
        <taxon>Staphylococcaceae</taxon>
        <taxon>Aliicoccus</taxon>
    </lineage>
</organism>
<dbReference type="AlphaFoldDB" id="A0A662Z6B7"/>
<comment type="subcellular location">
    <subcellularLocation>
        <location evidence="1">Cell membrane</location>
        <topology evidence="1">Multi-pass membrane protein</topology>
    </subcellularLocation>
</comment>
<sequence length="407" mass="45170">MIKKGIQSFIPNRRVLLLFLSQFFSNFSEATLKLTLIIAVTTLSDSTWAISGMVLIETVPYLLLAPLVGVLIDKYNRNKFIIISEILRMISIVLLIIFIQNFFLIYIFAFIYIVCSVGVNPTRNALIGSIVDEKDYTKVLAVSHNIANILVLMGFAIAGFLIALVGLEGTLFIVLISFGLSLVSLIFLSLNMSSERKEETEVTEKSETSMKQDLIEGFQFIFKSPALSNLIAIFSLAIAGFSFFNILVIDYIVNDLLYSSQQLGILETASGIGILVSTLLIGAIAKNYEKSSLFLIGLFGVSLTFILMVFRPEFFILYLVLLLLGFSFGFVQVSYSSLLMTNSSENNRGRVFTTVNSLNNVTVFVGILFASPLGTMFGSNTVLFFVGIVLLLITYYGFMRFRKISIA</sequence>
<dbReference type="Proteomes" id="UP000243605">
    <property type="component" value="Unassembled WGS sequence"/>
</dbReference>
<feature type="transmembrane region" description="Helical" evidence="7">
    <location>
        <begin position="265"/>
        <end position="285"/>
    </location>
</feature>
<dbReference type="SUPFAM" id="SSF103473">
    <property type="entry name" value="MFS general substrate transporter"/>
    <property type="match status" value="1"/>
</dbReference>
<dbReference type="RefSeq" id="WP_091475297.1">
    <property type="nucleotide sequence ID" value="NZ_FOIT01000004.1"/>
</dbReference>
<keyword evidence="5 7" id="KW-1133">Transmembrane helix</keyword>
<accession>A0A662Z6B7</accession>
<evidence type="ECO:0000256" key="7">
    <source>
        <dbReference type="SAM" id="Phobius"/>
    </source>
</evidence>
<gene>
    <name evidence="9" type="ORF">SAMN05192557_1470</name>
</gene>
<evidence type="ECO:0000256" key="4">
    <source>
        <dbReference type="ARBA" id="ARBA00022692"/>
    </source>
</evidence>
<keyword evidence="4 7" id="KW-0812">Transmembrane</keyword>
<evidence type="ECO:0000256" key="6">
    <source>
        <dbReference type="ARBA" id="ARBA00023136"/>
    </source>
</evidence>
<dbReference type="InterPro" id="IPR011701">
    <property type="entry name" value="MFS"/>
</dbReference>
<dbReference type="Gene3D" id="1.20.1250.20">
    <property type="entry name" value="MFS general substrate transporter like domains"/>
    <property type="match status" value="1"/>
</dbReference>
<evidence type="ECO:0000256" key="3">
    <source>
        <dbReference type="ARBA" id="ARBA00022475"/>
    </source>
</evidence>
<dbReference type="GO" id="GO:0005886">
    <property type="term" value="C:plasma membrane"/>
    <property type="evidence" value="ECO:0007669"/>
    <property type="project" value="UniProtKB-SubCell"/>
</dbReference>
<feature type="transmembrane region" description="Helical" evidence="7">
    <location>
        <begin position="146"/>
        <end position="165"/>
    </location>
</feature>
<dbReference type="GO" id="GO:0022857">
    <property type="term" value="F:transmembrane transporter activity"/>
    <property type="evidence" value="ECO:0007669"/>
    <property type="project" value="InterPro"/>
</dbReference>
<keyword evidence="10" id="KW-1185">Reference proteome</keyword>
<dbReference type="OrthoDB" id="2276409at2"/>
<feature type="transmembrane region" description="Helical" evidence="7">
    <location>
        <begin position="316"/>
        <end position="339"/>
    </location>
</feature>
<evidence type="ECO:0000256" key="1">
    <source>
        <dbReference type="ARBA" id="ARBA00004651"/>
    </source>
</evidence>
<keyword evidence="6 7" id="KW-0472">Membrane</keyword>
<name>A0A662Z6B7_9STAP</name>
<feature type="transmembrane region" description="Helical" evidence="7">
    <location>
        <begin position="46"/>
        <end position="68"/>
    </location>
</feature>
<feature type="transmembrane region" description="Helical" evidence="7">
    <location>
        <begin position="292"/>
        <end position="310"/>
    </location>
</feature>
<keyword evidence="3" id="KW-1003">Cell membrane</keyword>
<feature type="domain" description="Major facilitator superfamily (MFS) profile" evidence="8">
    <location>
        <begin position="1"/>
        <end position="196"/>
    </location>
</feature>